<accession>A0A5J4R095</accession>
<dbReference type="PROSITE" id="PS50077">
    <property type="entry name" value="HEAT_REPEAT"/>
    <property type="match status" value="1"/>
</dbReference>
<evidence type="ECO:0000313" key="3">
    <source>
        <dbReference type="Proteomes" id="UP000324800"/>
    </source>
</evidence>
<dbReference type="SUPFAM" id="SSF48371">
    <property type="entry name" value="ARM repeat"/>
    <property type="match status" value="1"/>
</dbReference>
<dbReference type="Gene3D" id="1.25.10.10">
    <property type="entry name" value="Leucine-rich Repeat Variant"/>
    <property type="match status" value="1"/>
</dbReference>
<sequence length="52" mass="6059">FNLARTLRHLADKLSSDVIKTKIQPVLEHLLLDKDKDVKFFAQQALQELNQK</sequence>
<reference evidence="2 3" key="1">
    <citation type="submission" date="2019-03" db="EMBL/GenBank/DDBJ databases">
        <title>Single cell metagenomics reveals metabolic interactions within the superorganism composed of flagellate Streblomastix strix and complex community of Bacteroidetes bacteria on its surface.</title>
        <authorList>
            <person name="Treitli S.C."/>
            <person name="Kolisko M."/>
            <person name="Husnik F."/>
            <person name="Keeling P."/>
            <person name="Hampl V."/>
        </authorList>
    </citation>
    <scope>NUCLEOTIDE SEQUENCE [LARGE SCALE GENOMIC DNA]</scope>
    <source>
        <strain evidence="2">ST1C</strain>
    </source>
</reference>
<dbReference type="Proteomes" id="UP000324800">
    <property type="component" value="Unassembled WGS sequence"/>
</dbReference>
<dbReference type="AlphaFoldDB" id="A0A5J4R095"/>
<dbReference type="EMBL" id="SNRW01043644">
    <property type="protein sequence ID" value="KAA6327099.1"/>
    <property type="molecule type" value="Genomic_DNA"/>
</dbReference>
<organism evidence="2 3">
    <name type="scientific">Streblomastix strix</name>
    <dbReference type="NCBI Taxonomy" id="222440"/>
    <lineage>
        <taxon>Eukaryota</taxon>
        <taxon>Metamonada</taxon>
        <taxon>Preaxostyla</taxon>
        <taxon>Oxymonadida</taxon>
        <taxon>Streblomastigidae</taxon>
        <taxon>Streblomastix</taxon>
    </lineage>
</organism>
<feature type="repeat" description="HEAT" evidence="1">
    <location>
        <begin position="23"/>
        <end position="52"/>
    </location>
</feature>
<evidence type="ECO:0000313" key="2">
    <source>
        <dbReference type="EMBL" id="KAA6327099.1"/>
    </source>
</evidence>
<name>A0A5J4R095_9EUKA</name>
<dbReference type="InterPro" id="IPR011989">
    <property type="entry name" value="ARM-like"/>
</dbReference>
<proteinExistence type="predicted"/>
<evidence type="ECO:0000256" key="1">
    <source>
        <dbReference type="PROSITE-ProRule" id="PRU00103"/>
    </source>
</evidence>
<dbReference type="OrthoDB" id="340346at2759"/>
<dbReference type="InterPro" id="IPR021133">
    <property type="entry name" value="HEAT_type_2"/>
</dbReference>
<gene>
    <name evidence="2" type="ORF">EZS28_053858</name>
</gene>
<feature type="non-terminal residue" evidence="2">
    <location>
        <position position="1"/>
    </location>
</feature>
<comment type="caution">
    <text evidence="2">The sequence shown here is derived from an EMBL/GenBank/DDBJ whole genome shotgun (WGS) entry which is preliminary data.</text>
</comment>
<protein>
    <submittedName>
        <fullName evidence="2">Uncharacterized protein</fullName>
    </submittedName>
</protein>
<dbReference type="InterPro" id="IPR016024">
    <property type="entry name" value="ARM-type_fold"/>
</dbReference>